<sequence>MAKVEMKVNPAVIRHYVDQSRYDVEFLKTQNTLSNIEKWLDGTRQPTLRQLENLGKKLSIPLGYLVLDEPIDDTPPILDYRTVDSLENNKGSRELIDTIKFAQQQQEFVSEYRRNNGFEALRYVEYFNLESPVETIVEFSRSLFDIDAHWQRGLNGKEPFKYFREKLSQLGILVLVNGIVGQNTHRTLDIEEFRAFVIIDRYAPAIFINTNDSRNGQVFSMLHEFAHILFGENEVYNASVKLHGTPSPMEQKCNQFASEILMPNHVFLEQWEAVNDKDPLETATELAKTFKVSSTVTARKALDNGLIKEEIFNSIAEKNHEGFKQGKNKAKESNSGGHYWNNLNYKLDPVVYKTVRNSFYEGDLQFTQALKLLNISARAFHKLDNQNDLD</sequence>
<evidence type="ECO:0000313" key="2">
    <source>
        <dbReference type="EMBL" id="MXQ52013.1"/>
    </source>
</evidence>
<reference evidence="2 3" key="1">
    <citation type="submission" date="2019-12" db="EMBL/GenBank/DDBJ databases">
        <title>Salinicoccus cyprini sp. nov., isolated from gastro-intestinal tract of mirror carp, Cyprinus carpio var. specularis, collected from Gobind Sagar Reservoir, Himachal Pradesh, India.</title>
        <authorList>
            <person name="Talwar C."/>
            <person name="Singh A.K."/>
            <person name="Lal R."/>
            <person name="Negi R.K."/>
        </authorList>
    </citation>
    <scope>NUCLEOTIDE SEQUENCE [LARGE SCALE GENOMIC DNA]</scope>
    <source>
        <strain evidence="2 3">J-82</strain>
    </source>
</reference>
<dbReference type="OrthoDB" id="9796786at2"/>
<accession>A0A6N8U2Q9</accession>
<protein>
    <submittedName>
        <fullName evidence="2">ImmA/IrrE family metallo-endopeptidase</fullName>
    </submittedName>
</protein>
<dbReference type="Gene3D" id="1.10.10.2910">
    <property type="match status" value="1"/>
</dbReference>
<evidence type="ECO:0000259" key="1">
    <source>
        <dbReference type="Pfam" id="PF06114"/>
    </source>
</evidence>
<dbReference type="Proteomes" id="UP000436284">
    <property type="component" value="Unassembled WGS sequence"/>
</dbReference>
<dbReference type="AlphaFoldDB" id="A0A6N8U2Q9"/>
<name>A0A6N8U2Q9_9STAP</name>
<keyword evidence="3" id="KW-1185">Reference proteome</keyword>
<gene>
    <name evidence="2" type="ORF">GQ671_12125</name>
</gene>
<comment type="caution">
    <text evidence="2">The sequence shown here is derived from an EMBL/GenBank/DDBJ whole genome shotgun (WGS) entry which is preliminary data.</text>
</comment>
<dbReference type="InterPro" id="IPR010359">
    <property type="entry name" value="IrrE_HExxH"/>
</dbReference>
<dbReference type="EMBL" id="WUUK01000005">
    <property type="protein sequence ID" value="MXQ52013.1"/>
    <property type="molecule type" value="Genomic_DNA"/>
</dbReference>
<dbReference type="InterPro" id="IPR052345">
    <property type="entry name" value="Rad_response_metalloprotease"/>
</dbReference>
<organism evidence="2 3">
    <name type="scientific">Salinicoccus hispanicus</name>
    <dbReference type="NCBI Taxonomy" id="157225"/>
    <lineage>
        <taxon>Bacteria</taxon>
        <taxon>Bacillati</taxon>
        <taxon>Bacillota</taxon>
        <taxon>Bacilli</taxon>
        <taxon>Bacillales</taxon>
        <taxon>Staphylococcaceae</taxon>
        <taxon>Salinicoccus</taxon>
    </lineage>
</organism>
<feature type="domain" description="IrrE N-terminal-like" evidence="1">
    <location>
        <begin position="196"/>
        <end position="300"/>
    </location>
</feature>
<dbReference type="PANTHER" id="PTHR43236:SF2">
    <property type="entry name" value="BLL0069 PROTEIN"/>
    <property type="match status" value="1"/>
</dbReference>
<proteinExistence type="predicted"/>
<dbReference type="Pfam" id="PF06114">
    <property type="entry name" value="Peptidase_M78"/>
    <property type="match status" value="1"/>
</dbReference>
<dbReference type="PANTHER" id="PTHR43236">
    <property type="entry name" value="ANTITOXIN HIGA1"/>
    <property type="match status" value="1"/>
</dbReference>
<evidence type="ECO:0000313" key="3">
    <source>
        <dbReference type="Proteomes" id="UP000436284"/>
    </source>
</evidence>
<dbReference type="RefSeq" id="WP_160657629.1">
    <property type="nucleotide sequence ID" value="NZ_JBHRWU010000001.1"/>
</dbReference>